<dbReference type="InterPro" id="IPR030381">
    <property type="entry name" value="G_DYNAMIN_dom"/>
</dbReference>
<comment type="caution">
    <text evidence="6">The sequence shown here is derived from an EMBL/GenBank/DDBJ whole genome shotgun (WGS) entry which is preliminary data.</text>
</comment>
<dbReference type="InterPro" id="IPR001401">
    <property type="entry name" value="Dynamin_GTPase"/>
</dbReference>
<dbReference type="GO" id="GO:0005737">
    <property type="term" value="C:cytoplasm"/>
    <property type="evidence" value="ECO:0007669"/>
    <property type="project" value="TreeGrafter"/>
</dbReference>
<dbReference type="PANTHER" id="PTHR11566">
    <property type="entry name" value="DYNAMIN"/>
    <property type="match status" value="1"/>
</dbReference>
<evidence type="ECO:0000256" key="3">
    <source>
        <dbReference type="SAM" id="MobiDB-lite"/>
    </source>
</evidence>
<keyword evidence="1" id="KW-0547">Nucleotide-binding</keyword>
<dbReference type="Pfam" id="PF01031">
    <property type="entry name" value="Dynamin_M"/>
    <property type="match status" value="1"/>
</dbReference>
<feature type="domain" description="Dynamin-type G" evidence="5">
    <location>
        <begin position="49"/>
        <end position="259"/>
    </location>
</feature>
<dbReference type="Gene3D" id="3.40.50.300">
    <property type="entry name" value="P-loop containing nucleotide triphosphate hydrolases"/>
    <property type="match status" value="2"/>
</dbReference>
<protein>
    <recommendedName>
        <fullName evidence="8">GED domain-containing protein</fullName>
    </recommendedName>
</protein>
<dbReference type="PRINTS" id="PR00195">
    <property type="entry name" value="DYNAMIN"/>
</dbReference>
<organism evidence="6 7">
    <name type="scientific">Bondarzewia mesenterica</name>
    <dbReference type="NCBI Taxonomy" id="1095465"/>
    <lineage>
        <taxon>Eukaryota</taxon>
        <taxon>Fungi</taxon>
        <taxon>Dikarya</taxon>
        <taxon>Basidiomycota</taxon>
        <taxon>Agaricomycotina</taxon>
        <taxon>Agaricomycetes</taxon>
        <taxon>Russulales</taxon>
        <taxon>Bondarzewiaceae</taxon>
        <taxon>Bondarzewia</taxon>
    </lineage>
</organism>
<dbReference type="InterPro" id="IPR027417">
    <property type="entry name" value="P-loop_NTPase"/>
</dbReference>
<name>A0A4S4LH73_9AGAM</name>
<feature type="domain" description="GED" evidence="4">
    <location>
        <begin position="1511"/>
        <end position="1607"/>
    </location>
</feature>
<evidence type="ECO:0000313" key="6">
    <source>
        <dbReference type="EMBL" id="THH11229.1"/>
    </source>
</evidence>
<dbReference type="PROSITE" id="PS51388">
    <property type="entry name" value="GED"/>
    <property type="match status" value="2"/>
</dbReference>
<dbReference type="EMBL" id="SGPL01000526">
    <property type="protein sequence ID" value="THH11229.1"/>
    <property type="molecule type" value="Genomic_DNA"/>
</dbReference>
<dbReference type="GO" id="GO:0003924">
    <property type="term" value="F:GTPase activity"/>
    <property type="evidence" value="ECO:0007669"/>
    <property type="project" value="InterPro"/>
</dbReference>
<evidence type="ECO:0000256" key="2">
    <source>
        <dbReference type="ARBA" id="ARBA00023134"/>
    </source>
</evidence>
<evidence type="ECO:0008006" key="8">
    <source>
        <dbReference type="Google" id="ProtNLM"/>
    </source>
</evidence>
<dbReference type="Proteomes" id="UP000310158">
    <property type="component" value="Unassembled WGS sequence"/>
</dbReference>
<dbReference type="PROSITE" id="PS51718">
    <property type="entry name" value="G_DYNAMIN_2"/>
    <property type="match status" value="2"/>
</dbReference>
<dbReference type="InterPro" id="IPR003130">
    <property type="entry name" value="GED"/>
</dbReference>
<dbReference type="GO" id="GO:0016020">
    <property type="term" value="C:membrane"/>
    <property type="evidence" value="ECO:0007669"/>
    <property type="project" value="TreeGrafter"/>
</dbReference>
<evidence type="ECO:0000256" key="1">
    <source>
        <dbReference type="ARBA" id="ARBA00022741"/>
    </source>
</evidence>
<feature type="region of interest" description="Disordered" evidence="3">
    <location>
        <begin position="1"/>
        <end position="25"/>
    </location>
</feature>
<keyword evidence="2" id="KW-0342">GTP-binding</keyword>
<proteinExistence type="predicted"/>
<dbReference type="Pfam" id="PF00350">
    <property type="entry name" value="Dynamin_N"/>
    <property type="match status" value="2"/>
</dbReference>
<dbReference type="CDD" id="cd08771">
    <property type="entry name" value="DLP_1"/>
    <property type="match status" value="2"/>
</dbReference>
<dbReference type="InterPro" id="IPR022812">
    <property type="entry name" value="Dynamin"/>
</dbReference>
<evidence type="ECO:0000259" key="5">
    <source>
        <dbReference type="PROSITE" id="PS51718"/>
    </source>
</evidence>
<dbReference type="InterPro" id="IPR000375">
    <property type="entry name" value="Dynamin_stalk"/>
</dbReference>
<dbReference type="GO" id="GO:0005874">
    <property type="term" value="C:microtubule"/>
    <property type="evidence" value="ECO:0007669"/>
    <property type="project" value="TreeGrafter"/>
</dbReference>
<accession>A0A4S4LH73</accession>
<dbReference type="GO" id="GO:0008017">
    <property type="term" value="F:microtubule binding"/>
    <property type="evidence" value="ECO:0007669"/>
    <property type="project" value="TreeGrafter"/>
</dbReference>
<dbReference type="InterPro" id="IPR020850">
    <property type="entry name" value="GED_dom"/>
</dbReference>
<gene>
    <name evidence="6" type="ORF">EW146_g8124</name>
</gene>
<feature type="domain" description="Dynamin-type G" evidence="5">
    <location>
        <begin position="848"/>
        <end position="1176"/>
    </location>
</feature>
<dbReference type="InterPro" id="IPR045063">
    <property type="entry name" value="Dynamin_N"/>
</dbReference>
<dbReference type="Pfam" id="PF02212">
    <property type="entry name" value="GED"/>
    <property type="match status" value="2"/>
</dbReference>
<reference evidence="6 7" key="1">
    <citation type="submission" date="2019-02" db="EMBL/GenBank/DDBJ databases">
        <title>Genome sequencing of the rare red list fungi Bondarzewia mesenterica.</title>
        <authorList>
            <person name="Buettner E."/>
            <person name="Kellner H."/>
        </authorList>
    </citation>
    <scope>NUCLEOTIDE SEQUENCE [LARGE SCALE GENOMIC DNA]</scope>
    <source>
        <strain evidence="6 7">DSM 108281</strain>
    </source>
</reference>
<sequence length="1615" mass="182204">MGSHQSDSSGFESASEDHAVGLSDPRFSDHRRRMLDLMNKLRGTGAQLDVDLPIIAVIGSQSAGKSSLIESISGISLPRASGTCTRCPTECRLFYSDEPWRCIVSLRFITDEHGVPLDKVRDERFGEPLFSKVDVTERIRRAQRAILNPGVPSIEFISALDEDLQDNQLTFSSNYVCLEIRGRDVTDLTFVDLPGLIATHGPGGRESDVGLIENLATDHINKPSCIILLAVACETDFQNQKASRLAGEHDTQGTRTIGVSGIDALAKTTNAFSLSLEGVLTKPDRISPGEEDDWLKYIRGEEDQTVQWYCVKNPNSQALATGITWEGARAQERDFFFEYEPLVQPRMDVPTASRLPQLQDEIDKLLTQTEDSIGRLPQPPSSEPVAEILRMVGGFVRAVERHIEGTPHVGGLLQSIRPAQDTFQKAIRRTAPDFKPFERDTGHYLMPSPGFLAHEEDYWMVLSQERNEPIYIDEVMEKAKTAVTRELPNNIPFIVTKQIIASIVKQWMAPSRQLFEQTNKTLNNHIMRLVEEHFGQFAQGGLKQCISGIVTKHLRACSETAVQRIMLLLEAEMEPFTRNNHYLNDYRAKFLAYYKGVRQANQNNDFIRNLEGTGPGSTSETFQQAMTKTLSGFTEMGLHGIQPVALAKVLPEDPMEAGIEIMADVRAYFQGAFPIAAENNALVIIASTVAYKRFVDNIPMSIDQALIRGLAEGLEAAIFSGLGVSGPKGFENCQRLLQEPPGIVEKRNELQKRRDRLSLARQELLDVFTGYACDRWVLLLAQPDVLLTSSNIFNRLPQNEVKRAEIKKYMVNQDDPIGLIGAPLKIYRREELDLMNRLNSSGVQASGDIDLPVIAAIGSQSAGKSSLIESISGIKLPRAAGTCTRCPTECLLSHSEDAWKCEVKLRFDTDIRGIPLGQPLIVPFGGPISESNKADVEDRIRRAQQAILNPNREPEEFLDEQLPTDRELTFSSNFVSLEISGNQIPDLSFIDLPGNLLFIESLFIDLLLTRCAMKGLIQNVGTQGRSSDISMIKELVESYISRPSCIILLTMNCETDFATQGAHDLARKHDPKGTRTIGVLTKPDRIPERSEQLWLRYIRNDEEPLKNNWFCVKQPDAKELENGITWNDAREREDRFFRKTAPWDTLETEYRGLLSTRNLISKSMDVLSSMISKRIPKLSREIDDLISSTNKDLHELPKAPSTNCVSEIHDLIKRFAREVEVHIEGSPDLADGLLQQLNPKKKHFLKAILQTSPDFRPWEKASAKKDETRPFPGFLESEGVNVDLKPEQDSQTPRMPIFLDDVQERMNSSVTRGLPDSFSPLITKRYIVSFIEDWEQPIHSLVDGYYDITRRFVDEIIKQHFERFGRLHRCVQQAVDKRLKRCRDDALERTIWLLELEKTPQTENVHNYGGFKEKYGAYFRTLRQERLGKTALTELSRYGTNSPHAQTAEYKSAVDQSLKNLTKVGFHGLNHSDLAKLAPIDPMDPVLDIMTKVCAYFQGKSVVFFCIYLDRDSDRTLGIDLCIVAFKRFADYVPMAVDKELVQGLRKDLDRVLMDEIGFDKIDINERCQALLVEPPETTTARKNLETKLQRLNTAKKELSRFNLPYDDEDRAGDE</sequence>
<dbReference type="OrthoDB" id="5061070at2759"/>
<dbReference type="SMART" id="SM00053">
    <property type="entry name" value="DYNc"/>
    <property type="match status" value="2"/>
</dbReference>
<feature type="compositionally biased region" description="Polar residues" evidence="3">
    <location>
        <begin position="1"/>
        <end position="12"/>
    </location>
</feature>
<dbReference type="Gene3D" id="1.20.120.1240">
    <property type="entry name" value="Dynamin, middle domain"/>
    <property type="match status" value="2"/>
</dbReference>
<evidence type="ECO:0000313" key="7">
    <source>
        <dbReference type="Proteomes" id="UP000310158"/>
    </source>
</evidence>
<evidence type="ECO:0000259" key="4">
    <source>
        <dbReference type="PROSITE" id="PS51388"/>
    </source>
</evidence>
<feature type="domain" description="GED" evidence="4">
    <location>
        <begin position="676"/>
        <end position="772"/>
    </location>
</feature>
<dbReference type="SUPFAM" id="SSF52540">
    <property type="entry name" value="P-loop containing nucleoside triphosphate hydrolases"/>
    <property type="match status" value="2"/>
</dbReference>
<keyword evidence="7" id="KW-1185">Reference proteome</keyword>
<dbReference type="GO" id="GO:0005525">
    <property type="term" value="F:GTP binding"/>
    <property type="evidence" value="ECO:0007669"/>
    <property type="project" value="InterPro"/>
</dbReference>